<dbReference type="OrthoDB" id="156739at2"/>
<dbReference type="Pfam" id="PF00583">
    <property type="entry name" value="Acetyltransf_1"/>
    <property type="match status" value="1"/>
</dbReference>
<dbReference type="SUPFAM" id="SSF55729">
    <property type="entry name" value="Acyl-CoA N-acyltransferases (Nat)"/>
    <property type="match status" value="1"/>
</dbReference>
<protein>
    <submittedName>
        <fullName evidence="2 3">Acetyltransferase</fullName>
    </submittedName>
</protein>
<keyword evidence="5" id="KW-1185">Reference proteome</keyword>
<evidence type="ECO:0000313" key="5">
    <source>
        <dbReference type="Proteomes" id="UP000321057"/>
    </source>
</evidence>
<dbReference type="EMBL" id="BKAX01000004">
    <property type="protein sequence ID" value="GEQ06097.1"/>
    <property type="molecule type" value="Genomic_DNA"/>
</dbReference>
<accession>A0A0D0SDG4</accession>
<dbReference type="Gene3D" id="3.40.630.30">
    <property type="match status" value="1"/>
</dbReference>
<evidence type="ECO:0000259" key="1">
    <source>
        <dbReference type="PROSITE" id="PS51186"/>
    </source>
</evidence>
<reference evidence="3 4" key="1">
    <citation type="submission" date="2018-06" db="EMBL/GenBank/DDBJ databases">
        <authorList>
            <consortium name="Pathogen Informatics"/>
            <person name="Doyle S."/>
        </authorList>
    </citation>
    <scope>NUCLEOTIDE SEQUENCE [LARGE SCALE GENOMIC DNA]</scope>
    <source>
        <strain evidence="3 4">NCTC12195</strain>
    </source>
</reference>
<dbReference type="PROSITE" id="PS51186">
    <property type="entry name" value="GNAT"/>
    <property type="match status" value="1"/>
</dbReference>
<organism evidence="3 4">
    <name type="scientific">Staphylococcus gallinarum</name>
    <dbReference type="NCBI Taxonomy" id="1293"/>
    <lineage>
        <taxon>Bacteria</taxon>
        <taxon>Bacillati</taxon>
        <taxon>Bacillota</taxon>
        <taxon>Bacilli</taxon>
        <taxon>Bacillales</taxon>
        <taxon>Staphylococcaceae</taxon>
        <taxon>Staphylococcus</taxon>
    </lineage>
</organism>
<dbReference type="CDD" id="cd04301">
    <property type="entry name" value="NAT_SF"/>
    <property type="match status" value="1"/>
</dbReference>
<name>A0A0D0SDG4_STAGA</name>
<dbReference type="GO" id="GO:0016747">
    <property type="term" value="F:acyltransferase activity, transferring groups other than amino-acyl groups"/>
    <property type="evidence" value="ECO:0007669"/>
    <property type="project" value="InterPro"/>
</dbReference>
<dbReference type="AlphaFoldDB" id="A0A0D0SDG4"/>
<dbReference type="GeneID" id="93844061"/>
<gene>
    <name evidence="3" type="ORF">NCTC12195_04713</name>
    <name evidence="2" type="ORF">SGA02_19250</name>
</gene>
<dbReference type="Proteomes" id="UP000321057">
    <property type="component" value="Unassembled WGS sequence"/>
</dbReference>
<evidence type="ECO:0000313" key="2">
    <source>
        <dbReference type="EMBL" id="GEQ06097.1"/>
    </source>
</evidence>
<dbReference type="Proteomes" id="UP000255277">
    <property type="component" value="Unassembled WGS sequence"/>
</dbReference>
<feature type="domain" description="N-acetyltransferase" evidence="1">
    <location>
        <begin position="1"/>
        <end position="146"/>
    </location>
</feature>
<proteinExistence type="predicted"/>
<evidence type="ECO:0000313" key="4">
    <source>
        <dbReference type="Proteomes" id="UP000255277"/>
    </source>
</evidence>
<dbReference type="STRING" id="1293.SH09_15315"/>
<reference evidence="2 5" key="2">
    <citation type="submission" date="2019-07" db="EMBL/GenBank/DDBJ databases">
        <title>Whole genome shotgun sequence of Staphylococcus gallinarum NBRC 109767.</title>
        <authorList>
            <person name="Hosoyama A."/>
            <person name="Uohara A."/>
            <person name="Ohji S."/>
            <person name="Ichikawa N."/>
        </authorList>
    </citation>
    <scope>NUCLEOTIDE SEQUENCE [LARGE SCALE GENOMIC DNA]</scope>
    <source>
        <strain evidence="2 5">NBRC 109767</strain>
    </source>
</reference>
<dbReference type="RefSeq" id="WP_042740457.1">
    <property type="nucleotide sequence ID" value="NZ_BKAX01000004.1"/>
</dbReference>
<dbReference type="InterPro" id="IPR000182">
    <property type="entry name" value="GNAT_dom"/>
</dbReference>
<dbReference type="EMBL" id="UHDK01000001">
    <property type="protein sequence ID" value="SUM35183.1"/>
    <property type="molecule type" value="Genomic_DNA"/>
</dbReference>
<evidence type="ECO:0000313" key="3">
    <source>
        <dbReference type="EMBL" id="SUM35183.1"/>
    </source>
</evidence>
<keyword evidence="3" id="KW-0808">Transferase</keyword>
<sequence>MFIKLATNKDLKVIYNAVPYLFKEAMNCQIAVSDDALKALSKELVSKGARYFVWKEGESIKGFILFDTKFDYLTQQAYGFIYELYVFEEYRGMHIAKELINFIQKYAQDQGLLTLKLNVFTSNTVQRFYTALGYQVEQMTMSLSLE</sequence>
<dbReference type="InterPro" id="IPR016181">
    <property type="entry name" value="Acyl_CoA_acyltransferase"/>
</dbReference>